<feature type="compositionally biased region" description="Acidic residues" evidence="1">
    <location>
        <begin position="337"/>
        <end position="357"/>
    </location>
</feature>
<feature type="region of interest" description="Disordered" evidence="1">
    <location>
        <begin position="285"/>
        <end position="312"/>
    </location>
</feature>
<proteinExistence type="predicted"/>
<gene>
    <name evidence="2" type="ORF">BDV96DRAFT_592152</name>
</gene>
<sequence length="389" mass="44481">MFSDVEYVPGSGVAKKKRDRTKDRQRRKEKQKEEAEQKAKDEEIVETTGETRAQFNARLETQPTADASRGAFQRRQRKRKGKPIEYRHPEFPKDQVVRFDSENVFEAEKLKEGIAQVEFAPSINLKDSDVDIIAAADPAFRSGLKAIIVGDPLRLVQNGIDITDAGVKKLVKACPNTKVIKLMSTQNLADRAFKEIILNCPDIEAITITALKGSQAKLDDFLNELIDRVYRTKLRFWDFRGVWINPENTNFLGFLTKVRPALEVIFEPQGKPALFFRDMDGVPLTKVPPQSQSREDDEWEDETDDEARAKRRANAKAFKKAGRLSTMSSMLGRPLYDFEEDDDSFEDDLDSDDDGMDDKEFQKLMGMIAQMEDMEAMGDYEDYDDDSDY</sequence>
<feature type="compositionally biased region" description="Basic and acidic residues" evidence="1">
    <location>
        <begin position="30"/>
        <end position="42"/>
    </location>
</feature>
<dbReference type="AlphaFoldDB" id="A0A6A5YFG6"/>
<dbReference type="InterPro" id="IPR032675">
    <property type="entry name" value="LRR_dom_sf"/>
</dbReference>
<accession>A0A6A5YFG6</accession>
<reference evidence="2" key="1">
    <citation type="journal article" date="2020" name="Stud. Mycol.">
        <title>101 Dothideomycetes genomes: a test case for predicting lifestyles and emergence of pathogens.</title>
        <authorList>
            <person name="Haridas S."/>
            <person name="Albert R."/>
            <person name="Binder M."/>
            <person name="Bloem J."/>
            <person name="Labutti K."/>
            <person name="Salamov A."/>
            <person name="Andreopoulos B."/>
            <person name="Baker S."/>
            <person name="Barry K."/>
            <person name="Bills G."/>
            <person name="Bluhm B."/>
            <person name="Cannon C."/>
            <person name="Castanera R."/>
            <person name="Culley D."/>
            <person name="Daum C."/>
            <person name="Ezra D."/>
            <person name="Gonzalez J."/>
            <person name="Henrissat B."/>
            <person name="Kuo A."/>
            <person name="Liang C."/>
            <person name="Lipzen A."/>
            <person name="Lutzoni F."/>
            <person name="Magnuson J."/>
            <person name="Mondo S."/>
            <person name="Nolan M."/>
            <person name="Ohm R."/>
            <person name="Pangilinan J."/>
            <person name="Park H.-J."/>
            <person name="Ramirez L."/>
            <person name="Alfaro M."/>
            <person name="Sun H."/>
            <person name="Tritt A."/>
            <person name="Yoshinaga Y."/>
            <person name="Zwiers L.-H."/>
            <person name="Turgeon B."/>
            <person name="Goodwin S."/>
            <person name="Spatafora J."/>
            <person name="Crous P."/>
            <person name="Grigoriev I."/>
        </authorList>
    </citation>
    <scope>NUCLEOTIDE SEQUENCE</scope>
    <source>
        <strain evidence="2">CBS 627.86</strain>
    </source>
</reference>
<dbReference type="Gene3D" id="3.80.10.10">
    <property type="entry name" value="Ribonuclease Inhibitor"/>
    <property type="match status" value="1"/>
</dbReference>
<feature type="compositionally biased region" description="Basic residues" evidence="1">
    <location>
        <begin position="72"/>
        <end position="81"/>
    </location>
</feature>
<keyword evidence="3" id="KW-1185">Reference proteome</keyword>
<organism evidence="2 3">
    <name type="scientific">Lophiotrema nucula</name>
    <dbReference type="NCBI Taxonomy" id="690887"/>
    <lineage>
        <taxon>Eukaryota</taxon>
        <taxon>Fungi</taxon>
        <taxon>Dikarya</taxon>
        <taxon>Ascomycota</taxon>
        <taxon>Pezizomycotina</taxon>
        <taxon>Dothideomycetes</taxon>
        <taxon>Pleosporomycetidae</taxon>
        <taxon>Pleosporales</taxon>
        <taxon>Lophiotremataceae</taxon>
        <taxon>Lophiotrema</taxon>
    </lineage>
</organism>
<feature type="compositionally biased region" description="Polar residues" evidence="1">
    <location>
        <begin position="48"/>
        <end position="65"/>
    </location>
</feature>
<feature type="compositionally biased region" description="Basic residues" evidence="1">
    <location>
        <begin position="14"/>
        <end position="29"/>
    </location>
</feature>
<feature type="compositionally biased region" description="Acidic residues" evidence="1">
    <location>
        <begin position="295"/>
        <end position="305"/>
    </location>
</feature>
<name>A0A6A5YFG6_9PLEO</name>
<evidence type="ECO:0000256" key="1">
    <source>
        <dbReference type="SAM" id="MobiDB-lite"/>
    </source>
</evidence>
<dbReference type="OrthoDB" id="550575at2759"/>
<evidence type="ECO:0000313" key="3">
    <source>
        <dbReference type="Proteomes" id="UP000799770"/>
    </source>
</evidence>
<feature type="region of interest" description="Disordered" evidence="1">
    <location>
        <begin position="337"/>
        <end position="358"/>
    </location>
</feature>
<feature type="region of interest" description="Disordered" evidence="1">
    <location>
        <begin position="1"/>
        <end position="89"/>
    </location>
</feature>
<protein>
    <submittedName>
        <fullName evidence="2">Uncharacterized protein</fullName>
    </submittedName>
</protein>
<evidence type="ECO:0000313" key="2">
    <source>
        <dbReference type="EMBL" id="KAF2105650.1"/>
    </source>
</evidence>
<dbReference type="EMBL" id="ML977375">
    <property type="protein sequence ID" value="KAF2105650.1"/>
    <property type="molecule type" value="Genomic_DNA"/>
</dbReference>
<dbReference type="Proteomes" id="UP000799770">
    <property type="component" value="Unassembled WGS sequence"/>
</dbReference>